<dbReference type="OrthoDB" id="8443793at2"/>
<dbReference type="RefSeq" id="WP_101458872.1">
    <property type="nucleotide sequence ID" value="NZ_CP025408.1"/>
</dbReference>
<evidence type="ECO:0000256" key="1">
    <source>
        <dbReference type="SAM" id="MobiDB-lite"/>
    </source>
</evidence>
<dbReference type="InterPro" id="IPR003772">
    <property type="entry name" value="YceD"/>
</dbReference>
<dbReference type="KEGG" id="paro:CUV01_01175"/>
<evidence type="ECO:0008006" key="4">
    <source>
        <dbReference type="Google" id="ProtNLM"/>
    </source>
</evidence>
<evidence type="ECO:0000313" key="3">
    <source>
        <dbReference type="Proteomes" id="UP000233742"/>
    </source>
</evidence>
<organism evidence="2 3">
    <name type="scientific">Paracoccus tegillarcae</name>
    <dbReference type="NCBI Taxonomy" id="1529068"/>
    <lineage>
        <taxon>Bacteria</taxon>
        <taxon>Pseudomonadati</taxon>
        <taxon>Pseudomonadota</taxon>
        <taxon>Alphaproteobacteria</taxon>
        <taxon>Rhodobacterales</taxon>
        <taxon>Paracoccaceae</taxon>
        <taxon>Paracoccus</taxon>
    </lineage>
</organism>
<reference evidence="2 3" key="1">
    <citation type="submission" date="2017-12" db="EMBL/GenBank/DDBJ databases">
        <authorList>
            <person name="Hurst M.R.H."/>
        </authorList>
    </citation>
    <scope>NUCLEOTIDE SEQUENCE [LARGE SCALE GENOMIC DNA]</scope>
    <source>
        <strain evidence="2 3">BM15</strain>
    </source>
</reference>
<dbReference type="Proteomes" id="UP000233742">
    <property type="component" value="Chromosome"/>
</dbReference>
<feature type="region of interest" description="Disordered" evidence="1">
    <location>
        <begin position="142"/>
        <end position="175"/>
    </location>
</feature>
<accession>A0A2K9ESL4</accession>
<dbReference type="Pfam" id="PF02620">
    <property type="entry name" value="YceD"/>
    <property type="match status" value="1"/>
</dbReference>
<keyword evidence="3" id="KW-1185">Reference proteome</keyword>
<sequence length="175" mass="19017">MTSAPAFTHRLRVAHLNPRAANPVLLEPDAQARKAIAAELGLLRLPALRLEGRITAQGNDAWLLSGNLTARVVQPCVVTLAPVESSIDDEVRRIFSPHAAAPVEEEVEMPDDEMELLGQFIDAGAVMIEALALALPLYPRAEGAELPEQDDTPDEEDERQKPFAGLDALLSKTRQ</sequence>
<protein>
    <recommendedName>
        <fullName evidence="4">DUF177 domain-containing protein</fullName>
    </recommendedName>
</protein>
<gene>
    <name evidence="2" type="ORF">CUV01_01175</name>
</gene>
<name>A0A2K9ESL4_9RHOB</name>
<dbReference type="AlphaFoldDB" id="A0A2K9ESL4"/>
<proteinExistence type="predicted"/>
<feature type="compositionally biased region" description="Acidic residues" evidence="1">
    <location>
        <begin position="145"/>
        <end position="157"/>
    </location>
</feature>
<dbReference type="EMBL" id="CP025408">
    <property type="protein sequence ID" value="AUH32194.1"/>
    <property type="molecule type" value="Genomic_DNA"/>
</dbReference>
<evidence type="ECO:0000313" key="2">
    <source>
        <dbReference type="EMBL" id="AUH32194.1"/>
    </source>
</evidence>